<dbReference type="InterPro" id="IPR029039">
    <property type="entry name" value="Flavoprotein-like_sf"/>
</dbReference>
<keyword evidence="3" id="KW-1185">Reference proteome</keyword>
<evidence type="ECO:0000259" key="1">
    <source>
        <dbReference type="Pfam" id="PF12724"/>
    </source>
</evidence>
<dbReference type="Pfam" id="PF12724">
    <property type="entry name" value="Flavodoxin_5"/>
    <property type="match status" value="1"/>
</dbReference>
<name>A0ABS4KAB6_9FIRM</name>
<evidence type="ECO:0000313" key="2">
    <source>
        <dbReference type="EMBL" id="MBP2024716.1"/>
    </source>
</evidence>
<dbReference type="SUPFAM" id="SSF52218">
    <property type="entry name" value="Flavoproteins"/>
    <property type="match status" value="1"/>
</dbReference>
<comment type="caution">
    <text evidence="2">The sequence shown here is derived from an EMBL/GenBank/DDBJ whole genome shotgun (WGS) entry which is preliminary data.</text>
</comment>
<reference evidence="2 3" key="1">
    <citation type="submission" date="2021-03" db="EMBL/GenBank/DDBJ databases">
        <title>Genomic Encyclopedia of Type Strains, Phase IV (KMG-IV): sequencing the most valuable type-strain genomes for metagenomic binning, comparative biology and taxonomic classification.</title>
        <authorList>
            <person name="Goeker M."/>
        </authorList>
    </citation>
    <scope>NUCLEOTIDE SEQUENCE [LARGE SCALE GENOMIC DNA]</scope>
    <source>
        <strain evidence="2 3">DSM 27563</strain>
    </source>
</reference>
<protein>
    <submittedName>
        <fullName evidence="2">Flavodoxin</fullName>
    </submittedName>
</protein>
<evidence type="ECO:0000313" key="3">
    <source>
        <dbReference type="Proteomes" id="UP001519306"/>
    </source>
</evidence>
<gene>
    <name evidence="2" type="ORF">J2Z71_000232</name>
</gene>
<dbReference type="EMBL" id="JAGGLJ010000002">
    <property type="protein sequence ID" value="MBP2024716.1"/>
    <property type="molecule type" value="Genomic_DNA"/>
</dbReference>
<accession>A0ABS4KAB6</accession>
<dbReference type="Gene3D" id="3.40.50.360">
    <property type="match status" value="1"/>
</dbReference>
<proteinExistence type="predicted"/>
<dbReference type="RefSeq" id="WP_210060025.1">
    <property type="nucleotide sequence ID" value="NZ_JAGGLJ010000002.1"/>
</dbReference>
<dbReference type="InterPro" id="IPR026816">
    <property type="entry name" value="Flavodoxin_dom"/>
</dbReference>
<organism evidence="2 3">
    <name type="scientific">Peptoniphilus stercorisuis</name>
    <dbReference type="NCBI Taxonomy" id="1436965"/>
    <lineage>
        <taxon>Bacteria</taxon>
        <taxon>Bacillati</taxon>
        <taxon>Bacillota</taxon>
        <taxon>Tissierellia</taxon>
        <taxon>Tissierellales</taxon>
        <taxon>Peptoniphilaceae</taxon>
        <taxon>Peptoniphilus</taxon>
    </lineage>
</organism>
<dbReference type="Proteomes" id="UP001519306">
    <property type="component" value="Unassembled WGS sequence"/>
</dbReference>
<sequence>MNIALRYYSRSGNTKKVADIISEEIAIRPYTIETPIDENIDKLFIGGAIYAGNFSKKLRNYIDTIPSDLVKKVYIFSTSGFNKNSNYKMKEEFMKKGIEVSEIDFFCKGRKVNEKEEINQMKEFAKKAMEE</sequence>
<feature type="domain" description="Flavodoxin" evidence="1">
    <location>
        <begin position="7"/>
        <end position="97"/>
    </location>
</feature>